<dbReference type="RefSeq" id="WP_014797287.1">
    <property type="nucleotide sequence ID" value="NC_018018.1"/>
</dbReference>
<organism evidence="4 5">
    <name type="scientific">Bernardetia litoralis (strain ATCC 23117 / DSM 6794 / NBRC 15988 / NCIMB 1366 / Fx l1 / Sio-4)</name>
    <name type="common">Flexibacter litoralis</name>
    <dbReference type="NCBI Taxonomy" id="880071"/>
    <lineage>
        <taxon>Bacteria</taxon>
        <taxon>Pseudomonadati</taxon>
        <taxon>Bacteroidota</taxon>
        <taxon>Cytophagia</taxon>
        <taxon>Cytophagales</taxon>
        <taxon>Bernardetiaceae</taxon>
        <taxon>Bernardetia</taxon>
    </lineage>
</organism>
<evidence type="ECO:0000313" key="4">
    <source>
        <dbReference type="EMBL" id="AFM03830.1"/>
    </source>
</evidence>
<dbReference type="PANTHER" id="PTHR21660">
    <property type="entry name" value="THIOESTERASE SUPERFAMILY MEMBER-RELATED"/>
    <property type="match status" value="1"/>
</dbReference>
<dbReference type="Gene3D" id="3.10.129.10">
    <property type="entry name" value="Hotdog Thioesterase"/>
    <property type="match status" value="1"/>
</dbReference>
<dbReference type="eggNOG" id="COG2050">
    <property type="taxonomic scope" value="Bacteria"/>
</dbReference>
<evidence type="ECO:0000259" key="3">
    <source>
        <dbReference type="Pfam" id="PF03061"/>
    </source>
</evidence>
<dbReference type="HOGENOM" id="CLU_089876_3_3_10"/>
<feature type="domain" description="Thioesterase" evidence="3">
    <location>
        <begin position="62"/>
        <end position="138"/>
    </location>
</feature>
<dbReference type="InterPro" id="IPR006683">
    <property type="entry name" value="Thioestr_dom"/>
</dbReference>
<evidence type="ECO:0000256" key="2">
    <source>
        <dbReference type="ARBA" id="ARBA00022801"/>
    </source>
</evidence>
<dbReference type="Pfam" id="PF03061">
    <property type="entry name" value="4HBT"/>
    <property type="match status" value="1"/>
</dbReference>
<proteinExistence type="inferred from homology"/>
<dbReference type="KEGG" id="fli:Fleli_1399"/>
<dbReference type="PATRIC" id="fig|880071.3.peg.1374"/>
<reference evidence="5" key="1">
    <citation type="submission" date="2012-06" db="EMBL/GenBank/DDBJ databases">
        <title>The complete genome of Flexibacter litoralis DSM 6794.</title>
        <authorList>
            <person name="Lucas S."/>
            <person name="Copeland A."/>
            <person name="Lapidus A."/>
            <person name="Glavina del Rio T."/>
            <person name="Dalin E."/>
            <person name="Tice H."/>
            <person name="Bruce D."/>
            <person name="Goodwin L."/>
            <person name="Pitluck S."/>
            <person name="Peters L."/>
            <person name="Ovchinnikova G."/>
            <person name="Lu M."/>
            <person name="Kyrpides N."/>
            <person name="Mavromatis K."/>
            <person name="Ivanova N."/>
            <person name="Brettin T."/>
            <person name="Detter J.C."/>
            <person name="Han C."/>
            <person name="Larimer F."/>
            <person name="Land M."/>
            <person name="Hauser L."/>
            <person name="Markowitz V."/>
            <person name="Cheng J.-F."/>
            <person name="Hugenholtz P."/>
            <person name="Woyke T."/>
            <person name="Wu D."/>
            <person name="Spring S."/>
            <person name="Lang E."/>
            <person name="Kopitz M."/>
            <person name="Brambilla E."/>
            <person name="Klenk H.-P."/>
            <person name="Eisen J.A."/>
        </authorList>
    </citation>
    <scope>NUCLEOTIDE SEQUENCE [LARGE SCALE GENOMIC DNA]</scope>
    <source>
        <strain evidence="5">ATCC 23117 / DSM 6794 / NBRC 15988 / NCIMB 1366 / Sio-4</strain>
    </source>
</reference>
<dbReference type="NCBIfam" id="TIGR00369">
    <property type="entry name" value="unchar_dom_1"/>
    <property type="match status" value="1"/>
</dbReference>
<dbReference type="EMBL" id="CP003345">
    <property type="protein sequence ID" value="AFM03830.1"/>
    <property type="molecule type" value="Genomic_DNA"/>
</dbReference>
<comment type="similarity">
    <text evidence="1">Belongs to the thioesterase PaaI family.</text>
</comment>
<accession>I4AIP5</accession>
<evidence type="ECO:0000256" key="1">
    <source>
        <dbReference type="ARBA" id="ARBA00008324"/>
    </source>
</evidence>
<dbReference type="SUPFAM" id="SSF54637">
    <property type="entry name" value="Thioesterase/thiol ester dehydrase-isomerase"/>
    <property type="match status" value="1"/>
</dbReference>
<evidence type="ECO:0000313" key="5">
    <source>
        <dbReference type="Proteomes" id="UP000006054"/>
    </source>
</evidence>
<gene>
    <name evidence="4" type="ordered locus">Fleli_1399</name>
</gene>
<protein>
    <recommendedName>
        <fullName evidence="3">Thioesterase domain-containing protein</fullName>
    </recommendedName>
</protein>
<dbReference type="InterPro" id="IPR029069">
    <property type="entry name" value="HotDog_dom_sf"/>
</dbReference>
<dbReference type="AlphaFoldDB" id="I4AIP5"/>
<sequence length="160" mass="17992">MKNTEEEKKMFFTNNKNYKELIELYNQFNSFAKDNGMTLEIDEVGHAISEMKVLEKHQSAPNHCHGGVISGLMDATLGGSALSYAFSQGKLCATVEFKINYFLPVKLHDELIAEANLEHTGNRLVHTTCEIKNKKTGKLVAKGMGTFNLYPMNKQNFEVV</sequence>
<dbReference type="InterPro" id="IPR039298">
    <property type="entry name" value="ACOT13"/>
</dbReference>
<dbReference type="GO" id="GO:0047617">
    <property type="term" value="F:fatty acyl-CoA hydrolase activity"/>
    <property type="evidence" value="ECO:0007669"/>
    <property type="project" value="InterPro"/>
</dbReference>
<dbReference type="Proteomes" id="UP000006054">
    <property type="component" value="Chromosome"/>
</dbReference>
<dbReference type="InterPro" id="IPR003736">
    <property type="entry name" value="PAAI_dom"/>
</dbReference>
<name>I4AIP5_BERLS</name>
<dbReference type="STRING" id="880071.Fleli_1399"/>
<keyword evidence="5" id="KW-1185">Reference proteome</keyword>
<dbReference type="PANTHER" id="PTHR21660:SF1">
    <property type="entry name" value="ACYL-COENZYME A THIOESTERASE 13"/>
    <property type="match status" value="1"/>
</dbReference>
<keyword evidence="2" id="KW-0378">Hydrolase</keyword>
<dbReference type="CDD" id="cd03443">
    <property type="entry name" value="PaaI_thioesterase"/>
    <property type="match status" value="1"/>
</dbReference>